<dbReference type="PROSITE" id="PS50053">
    <property type="entry name" value="UBIQUITIN_2"/>
    <property type="match status" value="1"/>
</dbReference>
<dbReference type="EMBL" id="CAXAMN010004347">
    <property type="protein sequence ID" value="CAK9008769.1"/>
    <property type="molecule type" value="Genomic_DNA"/>
</dbReference>
<dbReference type="InterPro" id="IPR029071">
    <property type="entry name" value="Ubiquitin-like_domsf"/>
</dbReference>
<gene>
    <name evidence="2" type="ORF">CCMP2556_LOCUS9381</name>
</gene>
<dbReference type="InterPro" id="IPR009091">
    <property type="entry name" value="RCC1/BLIP-II"/>
</dbReference>
<evidence type="ECO:0000313" key="2">
    <source>
        <dbReference type="EMBL" id="CAK9008769.1"/>
    </source>
</evidence>
<feature type="domain" description="Ubiquitin-like" evidence="1">
    <location>
        <begin position="10"/>
        <end position="76"/>
    </location>
</feature>
<dbReference type="Gene3D" id="2.130.10.30">
    <property type="entry name" value="Regulator of chromosome condensation 1/beta-lactamase-inhibitor protein II"/>
    <property type="match status" value="2"/>
</dbReference>
<evidence type="ECO:0000313" key="3">
    <source>
        <dbReference type="Proteomes" id="UP001642484"/>
    </source>
</evidence>
<dbReference type="InterPro" id="IPR000626">
    <property type="entry name" value="Ubiquitin-like_dom"/>
</dbReference>
<proteinExistence type="predicted"/>
<accession>A0ABP0J3G9</accession>
<keyword evidence="3" id="KW-1185">Reference proteome</keyword>
<reference evidence="2 3" key="1">
    <citation type="submission" date="2024-02" db="EMBL/GenBank/DDBJ databases">
        <authorList>
            <person name="Chen Y."/>
            <person name="Shah S."/>
            <person name="Dougan E. K."/>
            <person name="Thang M."/>
            <person name="Chan C."/>
        </authorList>
    </citation>
    <scope>NUCLEOTIDE SEQUENCE [LARGE SCALE GENOMIC DNA]</scope>
</reference>
<comment type="caution">
    <text evidence="2">The sequence shown here is derived from an EMBL/GenBank/DDBJ whole genome shotgun (WGS) entry which is preliminary data.</text>
</comment>
<dbReference type="Proteomes" id="UP001642484">
    <property type="component" value="Unassembled WGS sequence"/>
</dbReference>
<dbReference type="PANTHER" id="PTHR45982:SF1">
    <property type="entry name" value="REGULATOR OF CHROMOSOME CONDENSATION"/>
    <property type="match status" value="1"/>
</dbReference>
<dbReference type="SUPFAM" id="SSF50985">
    <property type="entry name" value="RCC1/BLIP-II"/>
    <property type="match status" value="1"/>
</dbReference>
<organism evidence="2 3">
    <name type="scientific">Durusdinium trenchii</name>
    <dbReference type="NCBI Taxonomy" id="1381693"/>
    <lineage>
        <taxon>Eukaryota</taxon>
        <taxon>Sar</taxon>
        <taxon>Alveolata</taxon>
        <taxon>Dinophyceae</taxon>
        <taxon>Suessiales</taxon>
        <taxon>Symbiodiniaceae</taxon>
        <taxon>Durusdinium</taxon>
    </lineage>
</organism>
<protein>
    <recommendedName>
        <fullName evidence="1">Ubiquitin-like domain-containing protein</fullName>
    </recommendedName>
</protein>
<dbReference type="SUPFAM" id="SSF54236">
    <property type="entry name" value="Ubiquitin-like"/>
    <property type="match status" value="1"/>
</dbReference>
<name>A0ABP0J3G9_9DINO</name>
<sequence length="391" mass="41904">MGQHFTSPKLSVTVLLPSGSGAEVSIPVNSTLGELKVAAQKSLGRSAGFLRLVRDGRLLDSQESVQSLQLQEGDTLCAVASVPTVCANPRAFAVYFRGGGLVSWGNDGDASRVQERLINVQDVQATDAAFAALLGDRTVVTWGHRHCGGDTLKLQDRLKDVRSIHANSGAFTALLEDGTVVAWGLDEVGGYSGRIEDELHNVRAIHSMQRGFLAVRTDGRAVTWGGEALMEGEMIQAPELRNVQAVYATDRGDAPQSALVPRLEGVQKISATKGAFAAQLRDGRVATWGLDSLGGDSSLQQGSLQAVTEIYATHSGAFAALRADGRVVTWGNQTFGGSSFAVQDLLYHVQEIHSTHWAFLALRSDGQCVTWGHPDRGGDCRDVQQKLQWLM</sequence>
<dbReference type="PANTHER" id="PTHR45982">
    <property type="entry name" value="REGULATOR OF CHROMOSOME CONDENSATION"/>
    <property type="match status" value="1"/>
</dbReference>
<evidence type="ECO:0000259" key="1">
    <source>
        <dbReference type="PROSITE" id="PS50053"/>
    </source>
</evidence>
<dbReference type="InterPro" id="IPR051553">
    <property type="entry name" value="Ran_GTPase-activating"/>
</dbReference>
<dbReference type="CDD" id="cd17039">
    <property type="entry name" value="Ubl_ubiquitin_like"/>
    <property type="match status" value="1"/>
</dbReference>